<proteinExistence type="predicted"/>
<protein>
    <submittedName>
        <fullName evidence="2">Uncharacterized protein</fullName>
    </submittedName>
</protein>
<keyword evidence="3" id="KW-1185">Reference proteome</keyword>
<accession>A0A0X1KN89</accession>
<dbReference type="STRING" id="1432656.X802_05600"/>
<organism evidence="2 3">
    <name type="scientific">Thermococcus guaymasensis DSM 11113</name>
    <dbReference type="NCBI Taxonomy" id="1432656"/>
    <lineage>
        <taxon>Archaea</taxon>
        <taxon>Methanobacteriati</taxon>
        <taxon>Methanobacteriota</taxon>
        <taxon>Thermococci</taxon>
        <taxon>Thermococcales</taxon>
        <taxon>Thermococcaceae</taxon>
        <taxon>Thermococcus</taxon>
    </lineage>
</organism>
<reference evidence="2 3" key="1">
    <citation type="submission" date="2014-01" db="EMBL/GenBank/DDBJ databases">
        <title>Genome sequencing of Thermococcus guaymasensis.</title>
        <authorList>
            <person name="Zhang X."/>
            <person name="Alvare G."/>
            <person name="Fristensky B."/>
            <person name="Chen L."/>
            <person name="Suen T."/>
            <person name="Chen Q."/>
            <person name="Ma K."/>
        </authorList>
    </citation>
    <scope>NUCLEOTIDE SEQUENCE [LARGE SCALE GENOMIC DNA]</scope>
    <source>
        <strain evidence="2 3">DSM 11113</strain>
    </source>
</reference>
<evidence type="ECO:0000313" key="3">
    <source>
        <dbReference type="Proteomes" id="UP000062043"/>
    </source>
</evidence>
<keyword evidence="1" id="KW-0472">Membrane</keyword>
<feature type="transmembrane region" description="Helical" evidence="1">
    <location>
        <begin position="271"/>
        <end position="289"/>
    </location>
</feature>
<dbReference type="PATRIC" id="fig|1432656.3.peg.1087"/>
<dbReference type="EMBL" id="CP007140">
    <property type="protein sequence ID" value="AJC72723.1"/>
    <property type="molecule type" value="Genomic_DNA"/>
</dbReference>
<gene>
    <name evidence="2" type="ORF">X802_05600</name>
</gene>
<dbReference type="KEGG" id="tgy:X802_05600"/>
<dbReference type="GeneID" id="27135129"/>
<dbReference type="OrthoDB" id="102453at2157"/>
<name>A0A0X1KN89_9EURY</name>
<dbReference type="RefSeq" id="WP_062371664.1">
    <property type="nucleotide sequence ID" value="NZ_CP007140.1"/>
</dbReference>
<keyword evidence="1" id="KW-0812">Transmembrane</keyword>
<evidence type="ECO:0000256" key="1">
    <source>
        <dbReference type="SAM" id="Phobius"/>
    </source>
</evidence>
<dbReference type="Proteomes" id="UP000062043">
    <property type="component" value="Chromosome"/>
</dbReference>
<keyword evidence="1" id="KW-1133">Transmembrane helix</keyword>
<dbReference type="AlphaFoldDB" id="A0A0X1KN89"/>
<evidence type="ECO:0000313" key="2">
    <source>
        <dbReference type="EMBL" id="AJC72723.1"/>
    </source>
</evidence>
<sequence>MRKSPIFLFLIILLASLMEAPNNYSVTDPLPQNLSPIYNISTTLLYWNGTGYLPVITPGTGDVILASVGYKALITNVAVLNENEKECTIRVDYIITKVHGVDVPINKTLSKTFVVDLKTNSFVLNGTTAFFPFYVCNDNLKYTYHFNDRINVKKSADVMEWKNVTYGGNVASVEFGPIYSAVGKEVIGYLCSAADLEEKKCIKFDPYPEPILDVDFSSHYMVGIYGTFPGDPLGILNGPIELVGNVVKSERTAKLLGAKPATQGDGPSQEYAVVGIILLTVGVIAVWRARK</sequence>